<sequence length="50" mass="5638">MAAYKLLTIDELGFALLAKTGVELLFKLIAQRNERRATPATNTLHLRCNH</sequence>
<protein>
    <submittedName>
        <fullName evidence="1">ATPase AAA</fullName>
    </submittedName>
</protein>
<keyword evidence="1" id="KW-0614">Plasmid</keyword>
<dbReference type="AlphaFoldDB" id="A0A2L2LMK3"/>
<dbReference type="EMBL" id="CP026928">
    <property type="protein sequence ID" value="AVH45571.1"/>
    <property type="molecule type" value="Genomic_DNA"/>
</dbReference>
<evidence type="ECO:0000313" key="1">
    <source>
        <dbReference type="EMBL" id="AVH45571.1"/>
    </source>
</evidence>
<gene>
    <name evidence="1" type="ORF">At1D1609_55410</name>
</gene>
<dbReference type="Proteomes" id="UP000237717">
    <property type="component" value="Plasmid pAt1D1609b"/>
</dbReference>
<organism evidence="1 2">
    <name type="scientific">Agrobacterium tumefaciens</name>
    <dbReference type="NCBI Taxonomy" id="358"/>
    <lineage>
        <taxon>Bacteria</taxon>
        <taxon>Pseudomonadati</taxon>
        <taxon>Pseudomonadota</taxon>
        <taxon>Alphaproteobacteria</taxon>
        <taxon>Hyphomicrobiales</taxon>
        <taxon>Rhizobiaceae</taxon>
        <taxon>Rhizobium/Agrobacterium group</taxon>
        <taxon>Agrobacterium</taxon>
        <taxon>Agrobacterium tumefaciens complex</taxon>
    </lineage>
</organism>
<proteinExistence type="predicted"/>
<reference evidence="1 2" key="1">
    <citation type="submission" date="2018-02" db="EMBL/GenBank/DDBJ databases">
        <title>Complete genome sequence of Agrobacterium tumefaciens 1D1609.</title>
        <authorList>
            <person name="Cho S.-T."/>
            <person name="Haryono M."/>
            <person name="Chang H.-H."/>
            <person name="Santos M.N."/>
            <person name="Lai E.-M."/>
            <person name="Kuo C.-H."/>
        </authorList>
    </citation>
    <scope>NUCLEOTIDE SEQUENCE [LARGE SCALE GENOMIC DNA]</scope>
    <source>
        <strain evidence="1 2">1D1609</strain>
        <plasmid evidence="2">Plasmid pat1d1609b</plasmid>
    </source>
</reference>
<name>A0A2L2LMK3_AGRTU</name>
<evidence type="ECO:0000313" key="2">
    <source>
        <dbReference type="Proteomes" id="UP000237717"/>
    </source>
</evidence>
<accession>A0A2L2LMK3</accession>
<geneLocation type="plasmid" evidence="2">
    <name>pat1d1609b</name>
</geneLocation>